<evidence type="ECO:0000256" key="1">
    <source>
        <dbReference type="SAM" id="MobiDB-lite"/>
    </source>
</evidence>
<gene>
    <name evidence="2" type="ORF">JCGZ_16861</name>
</gene>
<evidence type="ECO:0000313" key="2">
    <source>
        <dbReference type="EMBL" id="KDP43574.1"/>
    </source>
</evidence>
<name>A0A067LH86_JATCU</name>
<dbReference type="Proteomes" id="UP000027138">
    <property type="component" value="Unassembled WGS sequence"/>
</dbReference>
<sequence length="206" mass="22310">MRLMLLVRGGHGSGTAGFGFGTEPKSNGFDYYLEPHGSSSSTVPKSTVLVSFLTVLIDSGRFQTELEPSIPTGTGIADSRFQNWWNRNRTGFDFGSTGSKPLFCARSRYFCPPEGLAGDSSASRRVVAGAALLGGRIFQTTQKCTFFYIFLLRFIRRSPISCPINEMGISEAGNGDKSPEKGFATVTEASSSFPSKSTQLQFKSKP</sequence>
<dbReference type="AlphaFoldDB" id="A0A067LH86"/>
<feature type="region of interest" description="Disordered" evidence="1">
    <location>
        <begin position="170"/>
        <end position="206"/>
    </location>
</feature>
<evidence type="ECO:0000313" key="3">
    <source>
        <dbReference type="Proteomes" id="UP000027138"/>
    </source>
</evidence>
<accession>A0A067LH86</accession>
<proteinExistence type="predicted"/>
<feature type="compositionally biased region" description="Polar residues" evidence="1">
    <location>
        <begin position="187"/>
        <end position="206"/>
    </location>
</feature>
<keyword evidence="3" id="KW-1185">Reference proteome</keyword>
<reference evidence="2 3" key="1">
    <citation type="journal article" date="2014" name="PLoS ONE">
        <title>Global Analysis of Gene Expression Profiles in Physic Nut (Jatropha curcas L.) Seedlings Exposed to Salt Stress.</title>
        <authorList>
            <person name="Zhang L."/>
            <person name="Zhang C."/>
            <person name="Wu P."/>
            <person name="Chen Y."/>
            <person name="Li M."/>
            <person name="Jiang H."/>
            <person name="Wu G."/>
        </authorList>
    </citation>
    <scope>NUCLEOTIDE SEQUENCE [LARGE SCALE GENOMIC DNA]</scope>
    <source>
        <strain evidence="3">cv. GZQX0401</strain>
        <tissue evidence="2">Young leaves</tissue>
    </source>
</reference>
<organism evidence="2 3">
    <name type="scientific">Jatropha curcas</name>
    <name type="common">Barbados nut</name>
    <dbReference type="NCBI Taxonomy" id="180498"/>
    <lineage>
        <taxon>Eukaryota</taxon>
        <taxon>Viridiplantae</taxon>
        <taxon>Streptophyta</taxon>
        <taxon>Embryophyta</taxon>
        <taxon>Tracheophyta</taxon>
        <taxon>Spermatophyta</taxon>
        <taxon>Magnoliopsida</taxon>
        <taxon>eudicotyledons</taxon>
        <taxon>Gunneridae</taxon>
        <taxon>Pentapetalae</taxon>
        <taxon>rosids</taxon>
        <taxon>fabids</taxon>
        <taxon>Malpighiales</taxon>
        <taxon>Euphorbiaceae</taxon>
        <taxon>Crotonoideae</taxon>
        <taxon>Jatropheae</taxon>
        <taxon>Jatropha</taxon>
    </lineage>
</organism>
<dbReference type="EMBL" id="KK914267">
    <property type="protein sequence ID" value="KDP43574.1"/>
    <property type="molecule type" value="Genomic_DNA"/>
</dbReference>
<protein>
    <submittedName>
        <fullName evidence="2">Uncharacterized protein</fullName>
    </submittedName>
</protein>